<dbReference type="Proteomes" id="UP001165960">
    <property type="component" value="Unassembled WGS sequence"/>
</dbReference>
<evidence type="ECO:0000313" key="1">
    <source>
        <dbReference type="EMBL" id="KAJ9050945.1"/>
    </source>
</evidence>
<accession>A0ACC2RLM2</accession>
<evidence type="ECO:0000313" key="2">
    <source>
        <dbReference type="Proteomes" id="UP001165960"/>
    </source>
</evidence>
<comment type="caution">
    <text evidence="1">The sequence shown here is derived from an EMBL/GenBank/DDBJ whole genome shotgun (WGS) entry which is preliminary data.</text>
</comment>
<proteinExistence type="predicted"/>
<protein>
    <submittedName>
        <fullName evidence="1">Uncharacterized protein</fullName>
    </submittedName>
</protein>
<dbReference type="EMBL" id="QTSX02007129">
    <property type="protein sequence ID" value="KAJ9050945.1"/>
    <property type="molecule type" value="Genomic_DNA"/>
</dbReference>
<sequence length="530" mass="59350">MNIAKAFGNLFEATAVMVILFTVGVACGSREDPCALVASQKITIYQMAMECYRNFKLERKVKSSTLDTLRRTISLVSLNSKVASILHDGLVEIEKEMFLNEYDFHTKLSALYSIEEIKYDSGCFSSFVFHLPLELVVKRQDDRMVVKISTFMSYSEDLLPHWNHFGFDAKALQGKEVKKIDSQHAILYLVDLANKQDSLHFNALLSRAILRGGTWTLESGSFAKSNYPPKSSHLMVEFDGGEVIYFPFLVTIPQGFNDSSSFYKNMCMPKPTVDEYAPNQELVIIDQKKAVFVISDFSDIYSWEKQVYDTLMHIGIVNADELILDLRDSSGDYFCGSYHLAEYLTSNLTRKHFPLYFPNFPLINTISTKCRLATNPCSQIFTALKATQCGPSFLKGLPPLHNVASIKLITNGICDGACAILVHTLLQPESAELYFLGPPIIQPAVGPSGIPFSLKKLSGLMLLAEVGSDIQIPPLPTGADLHFPLAHPYTTIRTKKLLLDQLPPGVVYHINDSDQIAFNPINLWKNVLRM</sequence>
<organism evidence="1 2">
    <name type="scientific">Entomophthora muscae</name>
    <dbReference type="NCBI Taxonomy" id="34485"/>
    <lineage>
        <taxon>Eukaryota</taxon>
        <taxon>Fungi</taxon>
        <taxon>Fungi incertae sedis</taxon>
        <taxon>Zoopagomycota</taxon>
        <taxon>Entomophthoromycotina</taxon>
        <taxon>Entomophthoromycetes</taxon>
        <taxon>Entomophthorales</taxon>
        <taxon>Entomophthoraceae</taxon>
        <taxon>Entomophthora</taxon>
    </lineage>
</organism>
<gene>
    <name evidence="1" type="ORF">DSO57_1009303</name>
</gene>
<reference evidence="1" key="1">
    <citation type="submission" date="2022-04" db="EMBL/GenBank/DDBJ databases">
        <title>Genome of the entomopathogenic fungus Entomophthora muscae.</title>
        <authorList>
            <person name="Elya C."/>
            <person name="Lovett B.R."/>
            <person name="Lee E."/>
            <person name="Macias A.M."/>
            <person name="Hajek A.E."/>
            <person name="De Bivort B.L."/>
            <person name="Kasson M.T."/>
            <person name="De Fine Licht H.H."/>
            <person name="Stajich J.E."/>
        </authorList>
    </citation>
    <scope>NUCLEOTIDE SEQUENCE</scope>
    <source>
        <strain evidence="1">Berkeley</strain>
    </source>
</reference>
<name>A0ACC2RLM2_9FUNG</name>
<keyword evidence="2" id="KW-1185">Reference proteome</keyword>